<reference evidence="9 10" key="1">
    <citation type="journal article" date="2011" name="J. Bacteriol.">
        <title>Genome sequence of Brevibacillus laterosporus LMG 15441, a pathogen of invertebrates.</title>
        <authorList>
            <person name="Djukic M."/>
            <person name="Poehlein A."/>
            <person name="Thurmer A."/>
            <person name="Daniel R."/>
        </authorList>
    </citation>
    <scope>NUCLEOTIDE SEQUENCE [LARGE SCALE GENOMIC DNA]</scope>
    <source>
        <strain evidence="9 10">LMG 15441</strain>
    </source>
</reference>
<dbReference type="InterPro" id="IPR008007">
    <property type="entry name" value="Peptidase_M42"/>
</dbReference>
<evidence type="ECO:0000256" key="1">
    <source>
        <dbReference type="ARBA" id="ARBA00006272"/>
    </source>
</evidence>
<feature type="binding site" evidence="8">
    <location>
        <position position="247"/>
    </location>
    <ligand>
        <name>Zn(2+)</name>
        <dbReference type="ChEBI" id="CHEBI:29105"/>
        <label>1</label>
    </ligand>
</feature>
<keyword evidence="4 8" id="KW-0479">Metal-binding</keyword>
<evidence type="ECO:0000256" key="2">
    <source>
        <dbReference type="ARBA" id="ARBA00022438"/>
    </source>
</evidence>
<dbReference type="SUPFAM" id="SSF53187">
    <property type="entry name" value="Zn-dependent exopeptidases"/>
    <property type="match status" value="1"/>
</dbReference>
<dbReference type="AlphaFoldDB" id="A0A075R774"/>
<dbReference type="Pfam" id="PF05343">
    <property type="entry name" value="Peptidase_M42"/>
    <property type="match status" value="1"/>
</dbReference>
<dbReference type="EC" id="3.4.11.-" evidence="9"/>
<evidence type="ECO:0000256" key="5">
    <source>
        <dbReference type="ARBA" id="ARBA00022801"/>
    </source>
</evidence>
<dbReference type="GO" id="GO:0004177">
    <property type="term" value="F:aminopeptidase activity"/>
    <property type="evidence" value="ECO:0007669"/>
    <property type="project" value="UniProtKB-UniRule"/>
</dbReference>
<dbReference type="SUPFAM" id="SSF101821">
    <property type="entry name" value="Aminopeptidase/glucanase lid domain"/>
    <property type="match status" value="1"/>
</dbReference>
<dbReference type="GO" id="GO:0006508">
    <property type="term" value="P:proteolysis"/>
    <property type="evidence" value="ECO:0007669"/>
    <property type="project" value="UniProtKB-KW"/>
</dbReference>
<feature type="binding site" evidence="8">
    <location>
        <position position="192"/>
    </location>
    <ligand>
        <name>Zn(2+)</name>
        <dbReference type="ChEBI" id="CHEBI:29105"/>
        <label>1</label>
    </ligand>
</feature>
<evidence type="ECO:0000256" key="7">
    <source>
        <dbReference type="PIRSR" id="PIRSR001123-1"/>
    </source>
</evidence>
<protein>
    <submittedName>
        <fullName evidence="9">Putative aminopeptidase YsdC</fullName>
        <ecNumber evidence="9">3.4.11.-</ecNumber>
    </submittedName>
</protein>
<sequence>MIQHVTQKGMKDMDQKTEQMLRDLTEAHGVPGFEQEARQVMKSYIEPYADEITYDNLGSLIAKKTGDANGPKVLIAGHLDEVGFMVTRITDEGFLKFQPLGGWWPQVMLAQRVHIQTKDGFLDGVIGSIPPHVMPMEKRRKMVEIKDMFVDIGASSIKEAEEFGVRLGDPIIPVCPFTILKNPKMLMAKAWDNRMGCAAAIDLMKGLQGVEHPNTLYAAGTVMEEVGTRGAFTVANMVKPDIGIAVDVGIAGDTPGVSKNDAPSKAGAGVEIGLYDARMIAPQKLRDFVIETAEMENIPYQLTSIPGGATDAAAFTLTGSGVPSIALSVATRYIHSHASVLHYDDYENLVKLLVALVKRLDKEKVAELTSFE</sequence>
<feature type="binding site" evidence="8">
    <location>
        <position position="192"/>
    </location>
    <ligand>
        <name>Zn(2+)</name>
        <dbReference type="ChEBI" id="CHEBI:29105"/>
        <label>2</label>
    </ligand>
</feature>
<feature type="binding site" evidence="8">
    <location>
        <position position="78"/>
    </location>
    <ligand>
        <name>Zn(2+)</name>
        <dbReference type="ChEBI" id="CHEBI:29105"/>
        <label>1</label>
    </ligand>
</feature>
<gene>
    <name evidence="9" type="primary">ysdC_2</name>
    <name evidence="9" type="ORF">BRLA_c011050</name>
</gene>
<feature type="active site" description="Proton acceptor" evidence="7">
    <location>
        <position position="224"/>
    </location>
</feature>
<keyword evidence="2 9" id="KW-0031">Aminopeptidase</keyword>
<dbReference type="Gene3D" id="2.40.30.40">
    <property type="entry name" value="Peptidase M42, domain 2"/>
    <property type="match status" value="1"/>
</dbReference>
<accession>A0A075R774</accession>
<dbReference type="PIRSF" id="PIRSF001123">
    <property type="entry name" value="PepA_GA"/>
    <property type="match status" value="1"/>
</dbReference>
<evidence type="ECO:0000256" key="3">
    <source>
        <dbReference type="ARBA" id="ARBA00022670"/>
    </source>
</evidence>
<dbReference type="GO" id="GO:0046872">
    <property type="term" value="F:metal ion binding"/>
    <property type="evidence" value="ECO:0007669"/>
    <property type="project" value="UniProtKB-UniRule"/>
</dbReference>
<dbReference type="PANTHER" id="PTHR32481:SF21">
    <property type="entry name" value="AMINOPEPTIDASE YSDC-RELATED"/>
    <property type="match status" value="1"/>
</dbReference>
<comment type="similarity">
    <text evidence="1 6">Belongs to the peptidase M42 family.</text>
</comment>
<keyword evidence="10" id="KW-1185">Reference proteome</keyword>
<evidence type="ECO:0000256" key="4">
    <source>
        <dbReference type="ARBA" id="ARBA00022723"/>
    </source>
</evidence>
<keyword evidence="5 9" id="KW-0378">Hydrolase</keyword>
<comment type="cofactor">
    <cofactor evidence="8">
        <name>a divalent metal cation</name>
        <dbReference type="ChEBI" id="CHEBI:60240"/>
    </cofactor>
    <text evidence="8">Binds 2 divalent metal cations per subunit.</text>
</comment>
<dbReference type="CDD" id="cd05656">
    <property type="entry name" value="M42_Frv"/>
    <property type="match status" value="1"/>
</dbReference>
<dbReference type="KEGG" id="blr:BRLA_c011050"/>
<feature type="binding site" evidence="8">
    <location>
        <position position="225"/>
    </location>
    <ligand>
        <name>Zn(2+)</name>
        <dbReference type="ChEBI" id="CHEBI:29105"/>
        <label>2</label>
    </ligand>
</feature>
<dbReference type="HOGENOM" id="CLU_047249_0_2_9"/>
<proteinExistence type="inferred from homology"/>
<name>A0A075R774_BRELA</name>
<evidence type="ECO:0000256" key="8">
    <source>
        <dbReference type="PIRSR" id="PIRSR001123-2"/>
    </source>
</evidence>
<evidence type="ECO:0000313" key="9">
    <source>
        <dbReference type="EMBL" id="AIG25445.1"/>
    </source>
</evidence>
<dbReference type="eggNOG" id="COG1363">
    <property type="taxonomic scope" value="Bacteria"/>
</dbReference>
<dbReference type="Gene3D" id="3.40.630.10">
    <property type="entry name" value="Zn peptidases"/>
    <property type="match status" value="1"/>
</dbReference>
<organism evidence="9 10">
    <name type="scientific">Brevibacillus laterosporus LMG 15441</name>
    <dbReference type="NCBI Taxonomy" id="1042163"/>
    <lineage>
        <taxon>Bacteria</taxon>
        <taxon>Bacillati</taxon>
        <taxon>Bacillota</taxon>
        <taxon>Bacilli</taxon>
        <taxon>Bacillales</taxon>
        <taxon>Paenibacillaceae</taxon>
        <taxon>Brevibacillus</taxon>
    </lineage>
</organism>
<feature type="binding site" evidence="8">
    <location>
        <position position="335"/>
    </location>
    <ligand>
        <name>Zn(2+)</name>
        <dbReference type="ChEBI" id="CHEBI:29105"/>
        <label>2</label>
    </ligand>
</feature>
<dbReference type="Proteomes" id="UP000005850">
    <property type="component" value="Chromosome"/>
</dbReference>
<evidence type="ECO:0000256" key="6">
    <source>
        <dbReference type="PIRNR" id="PIRNR001123"/>
    </source>
</evidence>
<dbReference type="EMBL" id="CP007806">
    <property type="protein sequence ID" value="AIG25445.1"/>
    <property type="molecule type" value="Genomic_DNA"/>
</dbReference>
<keyword evidence="3" id="KW-0645">Protease</keyword>
<dbReference type="STRING" id="1042163.BRLA_c011050"/>
<evidence type="ECO:0000313" key="10">
    <source>
        <dbReference type="Proteomes" id="UP000005850"/>
    </source>
</evidence>
<dbReference type="InterPro" id="IPR051464">
    <property type="entry name" value="Peptidase_M42_aminopept"/>
</dbReference>
<dbReference type="PANTHER" id="PTHR32481">
    <property type="entry name" value="AMINOPEPTIDASE"/>
    <property type="match status" value="1"/>
</dbReference>
<dbReference type="InterPro" id="IPR023367">
    <property type="entry name" value="Peptidase_M42_dom2"/>
</dbReference>